<dbReference type="OrthoDB" id="2430314at2759"/>
<dbReference type="EMBL" id="JACEEZ010003378">
    <property type="protein sequence ID" value="KAG0727452.1"/>
    <property type="molecule type" value="Genomic_DNA"/>
</dbReference>
<gene>
    <name evidence="1" type="primary">HARBI1_10</name>
    <name evidence="1" type="ORF">GWK47_034618</name>
</gene>
<proteinExistence type="predicted"/>
<keyword evidence="2" id="KW-1185">Reference proteome</keyword>
<evidence type="ECO:0000313" key="1">
    <source>
        <dbReference type="EMBL" id="KAG0727452.1"/>
    </source>
</evidence>
<protein>
    <submittedName>
        <fullName evidence="1">Putative nuclease HARBI1</fullName>
    </submittedName>
</protein>
<name>A0A8J4YHI6_CHIOP</name>
<organism evidence="1 2">
    <name type="scientific">Chionoecetes opilio</name>
    <name type="common">Atlantic snow crab</name>
    <name type="synonym">Cancer opilio</name>
    <dbReference type="NCBI Taxonomy" id="41210"/>
    <lineage>
        <taxon>Eukaryota</taxon>
        <taxon>Metazoa</taxon>
        <taxon>Ecdysozoa</taxon>
        <taxon>Arthropoda</taxon>
        <taxon>Crustacea</taxon>
        <taxon>Multicrustacea</taxon>
        <taxon>Malacostraca</taxon>
        <taxon>Eumalacostraca</taxon>
        <taxon>Eucarida</taxon>
        <taxon>Decapoda</taxon>
        <taxon>Pleocyemata</taxon>
        <taxon>Brachyura</taxon>
        <taxon>Eubrachyura</taxon>
        <taxon>Majoidea</taxon>
        <taxon>Majidae</taxon>
        <taxon>Chionoecetes</taxon>
    </lineage>
</organism>
<sequence>MDALLEFEHFDLLDAAEAERIRLPRRIVKDRLDLFLSLTEEEFTSRFRLSKHSARTLLDDLNLPEANDARGCPVPPRLQLLITLRWMATGELQLSIGDTFDVSQQFVSSCSTRTVRAIAALTRQYVRFPDRHRLQSIILEFAAIAGFPWCYWCNRGFTLIPIQSPGGLQAGAIPRRKGFLALNVQAVCRPDLRFFMLFVAGLVQCMTKGCLKIVCCMLNFKEDIMEMDMFLGDSAYHFGPTV</sequence>
<comment type="caution">
    <text evidence="1">The sequence shown here is derived from an EMBL/GenBank/DDBJ whole genome shotgun (WGS) entry which is preliminary data.</text>
</comment>
<reference evidence="1" key="1">
    <citation type="submission" date="2020-07" db="EMBL/GenBank/DDBJ databases">
        <title>The High-quality genome of the commercially important snow crab, Chionoecetes opilio.</title>
        <authorList>
            <person name="Jeong J.-H."/>
            <person name="Ryu S."/>
        </authorList>
    </citation>
    <scope>NUCLEOTIDE SEQUENCE</scope>
    <source>
        <strain evidence="1">MADBK_172401_WGS</strain>
        <tissue evidence="1">Digestive gland</tissue>
    </source>
</reference>
<dbReference type="AlphaFoldDB" id="A0A8J4YHI6"/>
<dbReference type="Proteomes" id="UP000770661">
    <property type="component" value="Unassembled WGS sequence"/>
</dbReference>
<accession>A0A8J4YHI6</accession>
<evidence type="ECO:0000313" key="2">
    <source>
        <dbReference type="Proteomes" id="UP000770661"/>
    </source>
</evidence>